<evidence type="ECO:0000259" key="1">
    <source>
        <dbReference type="PROSITE" id="PS50878"/>
    </source>
</evidence>
<dbReference type="InterPro" id="IPR043128">
    <property type="entry name" value="Rev_trsase/Diguanyl_cyclase"/>
</dbReference>
<dbReference type="InterPro" id="IPR051083">
    <property type="entry name" value="GrpII_Intron_Splice-Mob/Def"/>
</dbReference>
<dbReference type="SUPFAM" id="SSF56672">
    <property type="entry name" value="DNA/RNA polymerases"/>
    <property type="match status" value="1"/>
</dbReference>
<dbReference type="InterPro" id="IPR043502">
    <property type="entry name" value="DNA/RNA_pol_sf"/>
</dbReference>
<gene>
    <name evidence="2" type="ORF">MNB_SUP05-10-587</name>
</gene>
<keyword evidence="2" id="KW-0548">Nucleotidyltransferase</keyword>
<evidence type="ECO:0000313" key="2">
    <source>
        <dbReference type="EMBL" id="SFV78064.1"/>
    </source>
</evidence>
<dbReference type="Pfam" id="PF00078">
    <property type="entry name" value="RVT_1"/>
    <property type="match status" value="1"/>
</dbReference>
<dbReference type="AlphaFoldDB" id="A0A1W1DBW2"/>
<protein>
    <submittedName>
        <fullName evidence="2">Retron-type RNA-directed DNA polymerase</fullName>
        <ecNumber evidence="2">2.7.7.49</ecNumber>
    </submittedName>
</protein>
<organism evidence="2">
    <name type="scientific">hydrothermal vent metagenome</name>
    <dbReference type="NCBI Taxonomy" id="652676"/>
    <lineage>
        <taxon>unclassified sequences</taxon>
        <taxon>metagenomes</taxon>
        <taxon>ecological metagenomes</taxon>
    </lineage>
</organism>
<proteinExistence type="predicted"/>
<dbReference type="PANTHER" id="PTHR34047">
    <property type="entry name" value="NUCLEAR INTRON MATURASE 1, MITOCHONDRIAL-RELATED"/>
    <property type="match status" value="1"/>
</dbReference>
<reference evidence="2" key="1">
    <citation type="submission" date="2016-10" db="EMBL/GenBank/DDBJ databases">
        <authorList>
            <person name="de Groot N.N."/>
        </authorList>
    </citation>
    <scope>NUCLEOTIDE SEQUENCE</scope>
</reference>
<sequence>MRLLYRVGGKYKYVARYDVNSYYKSIDHQVLLSLLKDIKIDDELIDIVSQLLSVPDVGNTGKGMVAGSSLSPLLGAVYLNTLDHQLDSNRHIIYVRYMDDFVILAKTRWHLRQSIKTTQRIISKLKLRLHDKQKCFIGKLAKGFDFLGYQFYLSGKLQPSSVALGRLISRYARLKEQGASYEQLWTYVSRWYQWLHGGLKGYVVRRGVGWYIYNILKDGVFETN</sequence>
<dbReference type="GO" id="GO:0003964">
    <property type="term" value="F:RNA-directed DNA polymerase activity"/>
    <property type="evidence" value="ECO:0007669"/>
    <property type="project" value="UniProtKB-KW"/>
</dbReference>
<keyword evidence="2" id="KW-0808">Transferase</keyword>
<dbReference type="EC" id="2.7.7.49" evidence="2"/>
<dbReference type="Gene3D" id="3.30.70.270">
    <property type="match status" value="1"/>
</dbReference>
<dbReference type="EMBL" id="FPHQ01000282">
    <property type="protein sequence ID" value="SFV78064.1"/>
    <property type="molecule type" value="Genomic_DNA"/>
</dbReference>
<name>A0A1W1DBW2_9ZZZZ</name>
<keyword evidence="2" id="KW-0695">RNA-directed DNA polymerase</keyword>
<dbReference type="PANTHER" id="PTHR34047:SF8">
    <property type="entry name" value="PROTEIN YKFC"/>
    <property type="match status" value="1"/>
</dbReference>
<accession>A0A1W1DBW2</accession>
<feature type="domain" description="Reverse transcriptase" evidence="1">
    <location>
        <begin position="1"/>
        <end position="151"/>
    </location>
</feature>
<dbReference type="PROSITE" id="PS50878">
    <property type="entry name" value="RT_POL"/>
    <property type="match status" value="1"/>
</dbReference>
<dbReference type="InterPro" id="IPR000477">
    <property type="entry name" value="RT_dom"/>
</dbReference>